<dbReference type="PANTHER" id="PTHR39181">
    <property type="entry name" value="TYROSINE-PROTEIN PHOSPHATASE YWQE"/>
    <property type="match status" value="1"/>
</dbReference>
<accession>A0A3S0VKX9</accession>
<comment type="caution">
    <text evidence="6">The sequence shown here is derived from an EMBL/GenBank/DDBJ whole genome shotgun (WGS) entry which is preliminary data.</text>
</comment>
<dbReference type="InterPro" id="IPR016667">
    <property type="entry name" value="Caps_polysacc_synth_CpsB/CapC"/>
</dbReference>
<dbReference type="AlphaFoldDB" id="A0A3S0VKX9"/>
<evidence type="ECO:0000256" key="1">
    <source>
        <dbReference type="ARBA" id="ARBA00005750"/>
    </source>
</evidence>
<protein>
    <recommendedName>
        <fullName evidence="5">Tyrosine-protein phosphatase</fullName>
        <ecNumber evidence="5">3.1.3.48</ecNumber>
    </recommendedName>
</protein>
<dbReference type="SUPFAM" id="SSF89550">
    <property type="entry name" value="PHP domain-like"/>
    <property type="match status" value="1"/>
</dbReference>
<dbReference type="GO" id="GO:0030145">
    <property type="term" value="F:manganese ion binding"/>
    <property type="evidence" value="ECO:0007669"/>
    <property type="project" value="UniProtKB-UniRule"/>
</dbReference>
<proteinExistence type="inferred from homology"/>
<evidence type="ECO:0000256" key="5">
    <source>
        <dbReference type="PIRNR" id="PIRNR016557"/>
    </source>
</evidence>
<dbReference type="EC" id="3.1.3.48" evidence="5"/>
<dbReference type="Proteomes" id="UP000267430">
    <property type="component" value="Unassembled WGS sequence"/>
</dbReference>
<dbReference type="PANTHER" id="PTHR39181:SF1">
    <property type="entry name" value="TYROSINE-PROTEIN PHOSPHATASE YWQE"/>
    <property type="match status" value="1"/>
</dbReference>
<keyword evidence="7" id="KW-1185">Reference proteome</keyword>
<evidence type="ECO:0000256" key="2">
    <source>
        <dbReference type="ARBA" id="ARBA00022801"/>
    </source>
</evidence>
<dbReference type="Gene3D" id="3.20.20.140">
    <property type="entry name" value="Metal-dependent hydrolases"/>
    <property type="match status" value="1"/>
</dbReference>
<dbReference type="InterPro" id="IPR016195">
    <property type="entry name" value="Pol/histidinol_Pase-like"/>
</dbReference>
<comment type="similarity">
    <text evidence="1 5">Belongs to the metallo-dependent hydrolases superfamily. CpsB/CapC family.</text>
</comment>
<organism evidence="6 7">
    <name type="scientific">Peribacillus cavernae</name>
    <dbReference type="NCBI Taxonomy" id="1674310"/>
    <lineage>
        <taxon>Bacteria</taxon>
        <taxon>Bacillati</taxon>
        <taxon>Bacillota</taxon>
        <taxon>Bacilli</taxon>
        <taxon>Bacillales</taxon>
        <taxon>Bacillaceae</taxon>
        <taxon>Peribacillus</taxon>
    </lineage>
</organism>
<sequence>MIDIHCHILPGIDDGAQTIEDSMAMAKLAVQEGITSIIATPHHNNGSYENKKHEILEKVEELNSILQIESIPLHILPGQEPRIYGELLEDYQKDEIVTLNVGGQYLFIELPSGHVPRYTEQLLYDIQLNGLTPIIVHPERNSELIQNPDTMYQLVKKGALTQVTASSVAGYFGKSIKKFSLQLIEANLTHFIASDAHNVSNRSFKITEALDEIEKRYGVDMVYLFTENAELLVDRKSVYKEIPEKVKRRKVLGIF</sequence>
<dbReference type="PIRSF" id="PIRSF016557">
    <property type="entry name" value="Caps_synth_CpsB"/>
    <property type="match status" value="1"/>
</dbReference>
<keyword evidence="2 5" id="KW-0378">Hydrolase</keyword>
<evidence type="ECO:0000313" key="6">
    <source>
        <dbReference type="EMBL" id="RUQ27850.1"/>
    </source>
</evidence>
<dbReference type="Pfam" id="PF19567">
    <property type="entry name" value="CpsB_CapC"/>
    <property type="match status" value="1"/>
</dbReference>
<dbReference type="OrthoDB" id="9788539at2"/>
<evidence type="ECO:0000256" key="4">
    <source>
        <dbReference type="ARBA" id="ARBA00051722"/>
    </source>
</evidence>
<reference evidence="6 7" key="1">
    <citation type="submission" date="2018-12" db="EMBL/GenBank/DDBJ databases">
        <title>Bacillus chawlae sp. nov., Bacillus glennii sp. nov., and Bacillus saganii sp. nov. Isolated from the Vehicle Assembly Building at Kennedy Space Center where the Viking Spacecraft were Assembled.</title>
        <authorList>
            <person name="Seuylemezian A."/>
            <person name="Vaishampayan P."/>
        </authorList>
    </citation>
    <scope>NUCLEOTIDE SEQUENCE [LARGE SCALE GENOMIC DNA]</scope>
    <source>
        <strain evidence="6 7">L5</strain>
    </source>
</reference>
<evidence type="ECO:0000256" key="3">
    <source>
        <dbReference type="ARBA" id="ARBA00022912"/>
    </source>
</evidence>
<gene>
    <name evidence="6" type="ORF">ELQ35_15110</name>
</gene>
<dbReference type="EMBL" id="RYZZ01000020">
    <property type="protein sequence ID" value="RUQ27850.1"/>
    <property type="molecule type" value="Genomic_DNA"/>
</dbReference>
<keyword evidence="3 5" id="KW-0904">Protein phosphatase</keyword>
<evidence type="ECO:0000313" key="7">
    <source>
        <dbReference type="Proteomes" id="UP000267430"/>
    </source>
</evidence>
<dbReference type="GO" id="GO:0004725">
    <property type="term" value="F:protein tyrosine phosphatase activity"/>
    <property type="evidence" value="ECO:0007669"/>
    <property type="project" value="UniProtKB-UniRule"/>
</dbReference>
<dbReference type="RefSeq" id="WP_126865672.1">
    <property type="nucleotide sequence ID" value="NZ_JAUSTX010000008.1"/>
</dbReference>
<comment type="catalytic activity">
    <reaction evidence="4 5">
        <text>O-phospho-L-tyrosyl-[protein] + H2O = L-tyrosyl-[protein] + phosphate</text>
        <dbReference type="Rhea" id="RHEA:10684"/>
        <dbReference type="Rhea" id="RHEA-COMP:10136"/>
        <dbReference type="Rhea" id="RHEA-COMP:20101"/>
        <dbReference type="ChEBI" id="CHEBI:15377"/>
        <dbReference type="ChEBI" id="CHEBI:43474"/>
        <dbReference type="ChEBI" id="CHEBI:46858"/>
        <dbReference type="ChEBI" id="CHEBI:61978"/>
        <dbReference type="EC" id="3.1.3.48"/>
    </reaction>
</comment>
<name>A0A3S0VKX9_9BACI</name>